<proteinExistence type="predicted"/>
<comment type="caution">
    <text evidence="2">The sequence shown here is derived from an EMBL/GenBank/DDBJ whole genome shotgun (WGS) entry which is preliminary data.</text>
</comment>
<keyword evidence="3" id="KW-1185">Reference proteome</keyword>
<reference evidence="2 3" key="1">
    <citation type="submission" date="2024-02" db="EMBL/GenBank/DDBJ databases">
        <authorList>
            <person name="Daric V."/>
            <person name="Darras S."/>
        </authorList>
    </citation>
    <scope>NUCLEOTIDE SEQUENCE [LARGE SCALE GENOMIC DNA]</scope>
</reference>
<dbReference type="Proteomes" id="UP001642483">
    <property type="component" value="Unassembled WGS sequence"/>
</dbReference>
<organism evidence="2 3">
    <name type="scientific">Clavelina lepadiformis</name>
    <name type="common">Light-bulb sea squirt</name>
    <name type="synonym">Ascidia lepadiformis</name>
    <dbReference type="NCBI Taxonomy" id="159417"/>
    <lineage>
        <taxon>Eukaryota</taxon>
        <taxon>Metazoa</taxon>
        <taxon>Chordata</taxon>
        <taxon>Tunicata</taxon>
        <taxon>Ascidiacea</taxon>
        <taxon>Aplousobranchia</taxon>
        <taxon>Clavelinidae</taxon>
        <taxon>Clavelina</taxon>
    </lineage>
</organism>
<gene>
    <name evidence="2" type="ORF">CVLEPA_LOCUS30615</name>
</gene>
<dbReference type="EMBL" id="CAWYQH010000163">
    <property type="protein sequence ID" value="CAK8697373.1"/>
    <property type="molecule type" value="Genomic_DNA"/>
</dbReference>
<sequence>MAYTNGYASDSVTTVAKQIAMNFECIRPRLLEVSAVSVLKPKQVSITMLEESDTADFDVSMTRYESDAFLKEEKSDTVALPNYVYIGVEILDDIPANFVLQVGFVLAQLLLFVRSLKPRTSMIAAHLN</sequence>
<keyword evidence="1" id="KW-0812">Transmembrane</keyword>
<feature type="transmembrane region" description="Helical" evidence="1">
    <location>
        <begin position="94"/>
        <end position="113"/>
    </location>
</feature>
<name>A0ABP0H063_CLALP</name>
<keyword evidence="1" id="KW-0472">Membrane</keyword>
<evidence type="ECO:0000313" key="2">
    <source>
        <dbReference type="EMBL" id="CAK8697373.1"/>
    </source>
</evidence>
<keyword evidence="1" id="KW-1133">Transmembrane helix</keyword>
<evidence type="ECO:0000313" key="3">
    <source>
        <dbReference type="Proteomes" id="UP001642483"/>
    </source>
</evidence>
<evidence type="ECO:0000256" key="1">
    <source>
        <dbReference type="SAM" id="Phobius"/>
    </source>
</evidence>
<accession>A0ABP0H063</accession>
<protein>
    <submittedName>
        <fullName evidence="2">Uncharacterized protein</fullName>
    </submittedName>
</protein>